<proteinExistence type="predicted"/>
<dbReference type="AlphaFoldDB" id="A0A1A9VC20"/>
<name>A0A1A9VC20_GLOAU</name>
<organism evidence="2 3">
    <name type="scientific">Glossina austeni</name>
    <name type="common">Savannah tsetse fly</name>
    <dbReference type="NCBI Taxonomy" id="7395"/>
    <lineage>
        <taxon>Eukaryota</taxon>
        <taxon>Metazoa</taxon>
        <taxon>Ecdysozoa</taxon>
        <taxon>Arthropoda</taxon>
        <taxon>Hexapoda</taxon>
        <taxon>Insecta</taxon>
        <taxon>Pterygota</taxon>
        <taxon>Neoptera</taxon>
        <taxon>Endopterygota</taxon>
        <taxon>Diptera</taxon>
        <taxon>Brachycera</taxon>
        <taxon>Muscomorpha</taxon>
        <taxon>Hippoboscoidea</taxon>
        <taxon>Glossinidae</taxon>
        <taxon>Glossina</taxon>
    </lineage>
</organism>
<feature type="compositionally biased region" description="Low complexity" evidence="1">
    <location>
        <begin position="200"/>
        <end position="210"/>
    </location>
</feature>
<feature type="compositionally biased region" description="Basic and acidic residues" evidence="1">
    <location>
        <begin position="189"/>
        <end position="199"/>
    </location>
</feature>
<evidence type="ECO:0000313" key="2">
    <source>
        <dbReference type="EnsemblMetazoa" id="GAUT032445-PA"/>
    </source>
</evidence>
<evidence type="ECO:0000256" key="1">
    <source>
        <dbReference type="SAM" id="MobiDB-lite"/>
    </source>
</evidence>
<dbReference type="VEuPathDB" id="VectorBase:GAUT032445"/>
<protein>
    <submittedName>
        <fullName evidence="2">Uncharacterized protein</fullName>
    </submittedName>
</protein>
<dbReference type="Proteomes" id="UP000078200">
    <property type="component" value="Unassembled WGS sequence"/>
</dbReference>
<dbReference type="EnsemblMetazoa" id="GAUT032445-RA">
    <property type="protein sequence ID" value="GAUT032445-PA"/>
    <property type="gene ID" value="GAUT032445"/>
</dbReference>
<evidence type="ECO:0000313" key="3">
    <source>
        <dbReference type="Proteomes" id="UP000078200"/>
    </source>
</evidence>
<accession>A0A1A9VC20</accession>
<keyword evidence="3" id="KW-1185">Reference proteome</keyword>
<feature type="compositionally biased region" description="Gly residues" evidence="1">
    <location>
        <begin position="174"/>
        <end position="188"/>
    </location>
</feature>
<feature type="region of interest" description="Disordered" evidence="1">
    <location>
        <begin position="130"/>
        <end position="222"/>
    </location>
</feature>
<feature type="compositionally biased region" description="Gly residues" evidence="1">
    <location>
        <begin position="138"/>
        <end position="147"/>
    </location>
</feature>
<sequence length="313" mass="33441">MVGHRNMQKFRISTRFNEGGKLSEFRNRNVACIKPKSRSAQSGRMKSSSKDLYIILHDITELIESERERDDSNFSTTTGDVSGTSLIRIRRVYIYLILIDVTSVMTRRESRGWSSGDKWSSRSGSGGSVKIINFITDSGGGGGGGGGGDDDNDDSGNSGGGNGGNIEIINFVRGSGGGGGGGGGGGENSRGRRIDRSDGDSSSDQVDGDWSSGGGVAEDHRLEPVKTIRLGRDGDRWPFGSRQGVRVNYQIFKVINLGGTRSTWSSGGNSGDVWSSGGSGEGEDRATFFKVINLTEEADVDGDFDWEPANDWI</sequence>
<reference evidence="2" key="1">
    <citation type="submission" date="2020-05" db="UniProtKB">
        <authorList>
            <consortium name="EnsemblMetazoa"/>
        </authorList>
    </citation>
    <scope>IDENTIFICATION</scope>
    <source>
        <strain evidence="2">TTRI</strain>
    </source>
</reference>